<gene>
    <name evidence="2" type="ORF">AcetOrient_orf04462</name>
</gene>
<evidence type="ECO:0000313" key="3">
    <source>
        <dbReference type="Proteomes" id="UP000270034"/>
    </source>
</evidence>
<organism evidence="2 3">
    <name type="scientific">Acetobacter orientalis</name>
    <dbReference type="NCBI Taxonomy" id="146474"/>
    <lineage>
        <taxon>Bacteria</taxon>
        <taxon>Pseudomonadati</taxon>
        <taxon>Pseudomonadota</taxon>
        <taxon>Alphaproteobacteria</taxon>
        <taxon>Acetobacterales</taxon>
        <taxon>Acetobacteraceae</taxon>
        <taxon>Acetobacter</taxon>
    </lineage>
</organism>
<sequence>MVVTSGYSVELRAKIIDRWLELETKPALTEETPEMLAFRAIIALQGKLEVSEERGKLQAAMLEAAQPKAKALDTLAGMRGFHSLTQAAKSCSWPRDAFIEECNRIKWIYRDKAKEIWMGYSEKERAGYLDYKPFQYTNSDGKLIKKPQVVFTDKGLAKICEIFAYKEKPAPFTKTPAKAA</sequence>
<dbReference type="AlphaFoldDB" id="A0A2Z5ZLA5"/>
<dbReference type="Pfam" id="PF03374">
    <property type="entry name" value="ANT"/>
    <property type="match status" value="1"/>
</dbReference>
<protein>
    <submittedName>
        <fullName evidence="2">Phage antitermination protein</fullName>
    </submittedName>
</protein>
<dbReference type="Proteomes" id="UP000270034">
    <property type="component" value="Chromosome"/>
</dbReference>
<name>A0A2Z5ZLA5_9PROT</name>
<dbReference type="GO" id="GO:0003677">
    <property type="term" value="F:DNA binding"/>
    <property type="evidence" value="ECO:0007669"/>
    <property type="project" value="InterPro"/>
</dbReference>
<evidence type="ECO:0000313" key="2">
    <source>
        <dbReference type="EMBL" id="BBC81296.1"/>
    </source>
</evidence>
<dbReference type="KEGG" id="aot:AcetOri_orf04462"/>
<evidence type="ECO:0000259" key="1">
    <source>
        <dbReference type="Pfam" id="PF03374"/>
    </source>
</evidence>
<feature type="domain" description="Antirepressor protein C-terminal" evidence="1">
    <location>
        <begin position="62"/>
        <end position="164"/>
    </location>
</feature>
<dbReference type="InterPro" id="IPR005039">
    <property type="entry name" value="Ant_C"/>
</dbReference>
<dbReference type="EMBL" id="AP018515">
    <property type="protein sequence ID" value="BBC81296.1"/>
    <property type="molecule type" value="Genomic_DNA"/>
</dbReference>
<accession>A0A2Z5ZLA5</accession>
<reference evidence="2 3" key="1">
    <citation type="submission" date="2018-02" db="EMBL/GenBank/DDBJ databases">
        <title>Acetobacter orientalis genome.</title>
        <authorList>
            <person name="Nakashima N."/>
            <person name="Tamura T."/>
        </authorList>
    </citation>
    <scope>NUCLEOTIDE SEQUENCE [LARGE SCALE GENOMIC DNA]</scope>
    <source>
        <strain evidence="2 3">FAN1</strain>
    </source>
</reference>
<proteinExistence type="predicted"/>